<organism evidence="2 3">
    <name type="scientific">Terribacillus halophilus</name>
    <dbReference type="NCBI Taxonomy" id="361279"/>
    <lineage>
        <taxon>Bacteria</taxon>
        <taxon>Bacillati</taxon>
        <taxon>Bacillota</taxon>
        <taxon>Bacilli</taxon>
        <taxon>Bacillales</taxon>
        <taxon>Bacillaceae</taxon>
        <taxon>Terribacillus</taxon>
    </lineage>
</organism>
<name>A0A1G6SI01_9BACI</name>
<keyword evidence="1" id="KW-0472">Membrane</keyword>
<gene>
    <name evidence="2" type="ORF">SAMN05421663_107103</name>
</gene>
<sequence>MLEINLLRKQSDTQRSPILFLSILGGLILICAVLFTWQLMTAKGELSDLQAKQASNQTLLDEQTAALAGNNGTALPYSVELMDRLQALAPKETDLVSYTSPGNEPITVTLLVNSTDTAADYIKQVQDTGYVSRASLQSLSPQGADSFQAVFTITVDQAAWTSEVNAE</sequence>
<dbReference type="RefSeq" id="WP_093727719.1">
    <property type="nucleotide sequence ID" value="NZ_FMZB01000007.1"/>
</dbReference>
<proteinExistence type="predicted"/>
<keyword evidence="3" id="KW-1185">Reference proteome</keyword>
<accession>A0A1G6SI01</accession>
<keyword evidence="1" id="KW-0812">Transmembrane</keyword>
<dbReference type="OrthoDB" id="2967266at2"/>
<dbReference type="STRING" id="361279.SAMN05421663_107103"/>
<evidence type="ECO:0000313" key="2">
    <source>
        <dbReference type="EMBL" id="SDD15777.1"/>
    </source>
</evidence>
<reference evidence="3" key="1">
    <citation type="submission" date="2016-10" db="EMBL/GenBank/DDBJ databases">
        <authorList>
            <person name="Varghese N."/>
            <person name="Submissions S."/>
        </authorList>
    </citation>
    <scope>NUCLEOTIDE SEQUENCE [LARGE SCALE GENOMIC DNA]</scope>
    <source>
        <strain evidence="3">DSM 21620</strain>
    </source>
</reference>
<evidence type="ECO:0000256" key="1">
    <source>
        <dbReference type="SAM" id="Phobius"/>
    </source>
</evidence>
<keyword evidence="1" id="KW-1133">Transmembrane helix</keyword>
<evidence type="ECO:0008006" key="4">
    <source>
        <dbReference type="Google" id="ProtNLM"/>
    </source>
</evidence>
<evidence type="ECO:0000313" key="3">
    <source>
        <dbReference type="Proteomes" id="UP000198666"/>
    </source>
</evidence>
<dbReference type="Proteomes" id="UP000198666">
    <property type="component" value="Unassembled WGS sequence"/>
</dbReference>
<dbReference type="EMBL" id="FMZB01000007">
    <property type="protein sequence ID" value="SDD15777.1"/>
    <property type="molecule type" value="Genomic_DNA"/>
</dbReference>
<dbReference type="AlphaFoldDB" id="A0A1G6SI01"/>
<feature type="transmembrane region" description="Helical" evidence="1">
    <location>
        <begin position="18"/>
        <end position="40"/>
    </location>
</feature>
<protein>
    <recommendedName>
        <fullName evidence="4">Type IV pilus assembly protein PilN</fullName>
    </recommendedName>
</protein>